<evidence type="ECO:0000259" key="2">
    <source>
        <dbReference type="Pfam" id="PF18312"/>
    </source>
</evidence>
<name>A0AAU7Q9F6_9GAMM</name>
<gene>
    <name evidence="3" type="ORF">ABK905_24885</name>
</gene>
<dbReference type="Gene3D" id="3.40.30.10">
    <property type="entry name" value="Glutaredoxin"/>
    <property type="match status" value="1"/>
</dbReference>
<feature type="domain" description="Copper resistance protein ScsC N-terminal" evidence="2">
    <location>
        <begin position="35"/>
        <end position="68"/>
    </location>
</feature>
<dbReference type="Pfam" id="PF18312">
    <property type="entry name" value="ScsC_N"/>
    <property type="match status" value="1"/>
</dbReference>
<protein>
    <recommendedName>
        <fullName evidence="2">Copper resistance protein ScsC N-terminal domain-containing protein</fullName>
    </recommendedName>
</protein>
<evidence type="ECO:0000313" key="3">
    <source>
        <dbReference type="EMBL" id="XBS69557.1"/>
    </source>
</evidence>
<organism evidence="3">
    <name type="scientific">Acerihabitans sp. KWT182</name>
    <dbReference type="NCBI Taxonomy" id="3157919"/>
    <lineage>
        <taxon>Bacteria</taxon>
        <taxon>Pseudomonadati</taxon>
        <taxon>Pseudomonadota</taxon>
        <taxon>Gammaproteobacteria</taxon>
        <taxon>Enterobacterales</taxon>
        <taxon>Pectobacteriaceae</taxon>
        <taxon>Acerihabitans</taxon>
    </lineage>
</organism>
<accession>A0AAU7Q9F6</accession>
<sequence>MNFKLKHAVLMTTLALLCRTALADTPAEAPFTPAQQEAIGKIAADYLTAHPEILVQISQKLQAQQAQEQANALTEGVLNNQAALLNDKDTPAVGPADAKVAVVEFF</sequence>
<reference evidence="3" key="1">
    <citation type="submission" date="2024-06" db="EMBL/GenBank/DDBJ databases">
        <authorList>
            <person name="Coelho C."/>
            <person name="Bento M."/>
            <person name="Garcia E."/>
            <person name="Camelo A."/>
            <person name="Brandao I."/>
            <person name="Espirito Santo C."/>
            <person name="Trovao J."/>
            <person name="Verissimo A."/>
            <person name="Costa J."/>
            <person name="Tiago I."/>
        </authorList>
    </citation>
    <scope>NUCLEOTIDE SEQUENCE</scope>
    <source>
        <strain evidence="3">KWT182</strain>
    </source>
</reference>
<dbReference type="EMBL" id="CP157947">
    <property type="protein sequence ID" value="XBS69557.1"/>
    <property type="molecule type" value="Genomic_DNA"/>
</dbReference>
<dbReference type="InterPro" id="IPR041205">
    <property type="entry name" value="ScsC_N"/>
</dbReference>
<feature type="chain" id="PRO_5043403306" description="Copper resistance protein ScsC N-terminal domain-containing protein" evidence="1">
    <location>
        <begin position="24"/>
        <end position="106"/>
    </location>
</feature>
<proteinExistence type="predicted"/>
<feature type="signal peptide" evidence="1">
    <location>
        <begin position="1"/>
        <end position="23"/>
    </location>
</feature>
<dbReference type="AlphaFoldDB" id="A0AAU7Q9F6"/>
<evidence type="ECO:0000256" key="1">
    <source>
        <dbReference type="SAM" id="SignalP"/>
    </source>
</evidence>
<keyword evidence="1" id="KW-0732">Signal</keyword>